<keyword evidence="4" id="KW-1185">Reference proteome</keyword>
<protein>
    <submittedName>
        <fullName evidence="3">Uncharacterized protein</fullName>
    </submittedName>
</protein>
<name>A0A0C2XJV8_SERVB</name>
<feature type="chain" id="PRO_5002159001" evidence="2">
    <location>
        <begin position="19"/>
        <end position="146"/>
    </location>
</feature>
<dbReference type="EMBL" id="KN824289">
    <property type="protein sequence ID" value="KIM29347.1"/>
    <property type="molecule type" value="Genomic_DNA"/>
</dbReference>
<dbReference type="HOGENOM" id="CLU_1791558_0_0_1"/>
<gene>
    <name evidence="3" type="ORF">M408DRAFT_8357</name>
</gene>
<feature type="compositionally biased region" description="Polar residues" evidence="1">
    <location>
        <begin position="55"/>
        <end position="73"/>
    </location>
</feature>
<sequence>MKLSLFFILTTLVASLVALPVLNRGILESDTSSVIKGVPKVIQHKTNPLPPSHKAISSSQQHKPAISTHQGVTGTEVEANEEYQNLEARKIGKILLKFAKSDLGRKISDALDWRPDWEKKMTPEQRKEHFKCKPTWYRKRCWGGRH</sequence>
<evidence type="ECO:0000313" key="3">
    <source>
        <dbReference type="EMBL" id="KIM29347.1"/>
    </source>
</evidence>
<feature type="region of interest" description="Disordered" evidence="1">
    <location>
        <begin position="46"/>
        <end position="74"/>
    </location>
</feature>
<dbReference type="AlphaFoldDB" id="A0A0C2XJV8"/>
<proteinExistence type="predicted"/>
<accession>A0A0C2XJV8</accession>
<evidence type="ECO:0000256" key="1">
    <source>
        <dbReference type="SAM" id="MobiDB-lite"/>
    </source>
</evidence>
<dbReference type="Proteomes" id="UP000054097">
    <property type="component" value="Unassembled WGS sequence"/>
</dbReference>
<feature type="signal peptide" evidence="2">
    <location>
        <begin position="1"/>
        <end position="18"/>
    </location>
</feature>
<reference evidence="4" key="2">
    <citation type="submission" date="2015-01" db="EMBL/GenBank/DDBJ databases">
        <title>Evolutionary Origins and Diversification of the Mycorrhizal Mutualists.</title>
        <authorList>
            <consortium name="DOE Joint Genome Institute"/>
            <consortium name="Mycorrhizal Genomics Consortium"/>
            <person name="Kohler A."/>
            <person name="Kuo A."/>
            <person name="Nagy L.G."/>
            <person name="Floudas D."/>
            <person name="Copeland A."/>
            <person name="Barry K.W."/>
            <person name="Cichocki N."/>
            <person name="Veneault-Fourrey C."/>
            <person name="LaButti K."/>
            <person name="Lindquist E.A."/>
            <person name="Lipzen A."/>
            <person name="Lundell T."/>
            <person name="Morin E."/>
            <person name="Murat C."/>
            <person name="Riley R."/>
            <person name="Ohm R."/>
            <person name="Sun H."/>
            <person name="Tunlid A."/>
            <person name="Henrissat B."/>
            <person name="Grigoriev I.V."/>
            <person name="Hibbett D.S."/>
            <person name="Martin F."/>
        </authorList>
    </citation>
    <scope>NUCLEOTIDE SEQUENCE [LARGE SCALE GENOMIC DNA]</scope>
    <source>
        <strain evidence="4">MAFF 305830</strain>
    </source>
</reference>
<keyword evidence="2" id="KW-0732">Signal</keyword>
<evidence type="ECO:0000256" key="2">
    <source>
        <dbReference type="SAM" id="SignalP"/>
    </source>
</evidence>
<organism evidence="3 4">
    <name type="scientific">Serendipita vermifera MAFF 305830</name>
    <dbReference type="NCBI Taxonomy" id="933852"/>
    <lineage>
        <taxon>Eukaryota</taxon>
        <taxon>Fungi</taxon>
        <taxon>Dikarya</taxon>
        <taxon>Basidiomycota</taxon>
        <taxon>Agaricomycotina</taxon>
        <taxon>Agaricomycetes</taxon>
        <taxon>Sebacinales</taxon>
        <taxon>Serendipitaceae</taxon>
        <taxon>Serendipita</taxon>
    </lineage>
</organism>
<reference evidence="3 4" key="1">
    <citation type="submission" date="2014-04" db="EMBL/GenBank/DDBJ databases">
        <authorList>
            <consortium name="DOE Joint Genome Institute"/>
            <person name="Kuo A."/>
            <person name="Zuccaro A."/>
            <person name="Kohler A."/>
            <person name="Nagy L.G."/>
            <person name="Floudas D."/>
            <person name="Copeland A."/>
            <person name="Barry K.W."/>
            <person name="Cichocki N."/>
            <person name="Veneault-Fourrey C."/>
            <person name="LaButti K."/>
            <person name="Lindquist E.A."/>
            <person name="Lipzen A."/>
            <person name="Lundell T."/>
            <person name="Morin E."/>
            <person name="Murat C."/>
            <person name="Sun H."/>
            <person name="Tunlid A."/>
            <person name="Henrissat B."/>
            <person name="Grigoriev I.V."/>
            <person name="Hibbett D.S."/>
            <person name="Martin F."/>
            <person name="Nordberg H.P."/>
            <person name="Cantor M.N."/>
            <person name="Hua S.X."/>
        </authorList>
    </citation>
    <scope>NUCLEOTIDE SEQUENCE [LARGE SCALE GENOMIC DNA]</scope>
    <source>
        <strain evidence="3 4">MAFF 305830</strain>
    </source>
</reference>
<evidence type="ECO:0000313" key="4">
    <source>
        <dbReference type="Proteomes" id="UP000054097"/>
    </source>
</evidence>